<dbReference type="SUPFAM" id="SSF55486">
    <property type="entry name" value="Metalloproteases ('zincins'), catalytic domain"/>
    <property type="match status" value="1"/>
</dbReference>
<dbReference type="GO" id="GO:0004180">
    <property type="term" value="F:carboxypeptidase activity"/>
    <property type="evidence" value="ECO:0007669"/>
    <property type="project" value="TreeGrafter"/>
</dbReference>
<organism evidence="10 11">
    <name type="scientific">Naumannella halotolerans</name>
    <dbReference type="NCBI Taxonomy" id="993414"/>
    <lineage>
        <taxon>Bacteria</taxon>
        <taxon>Bacillati</taxon>
        <taxon>Actinomycetota</taxon>
        <taxon>Actinomycetes</taxon>
        <taxon>Propionibacteriales</taxon>
        <taxon>Propionibacteriaceae</taxon>
        <taxon>Naumannella</taxon>
    </lineage>
</organism>
<dbReference type="InterPro" id="IPR024077">
    <property type="entry name" value="Neurolysin/TOP_dom2"/>
</dbReference>
<evidence type="ECO:0000256" key="2">
    <source>
        <dbReference type="ARBA" id="ARBA00022670"/>
    </source>
</evidence>
<dbReference type="PANTHER" id="PTHR43660">
    <property type="entry name" value="DIPEPTIDYL CARBOXYPEPTIDASE"/>
    <property type="match status" value="1"/>
</dbReference>
<dbReference type="InterPro" id="IPR024079">
    <property type="entry name" value="MetalloPept_cat_dom_sf"/>
</dbReference>
<dbReference type="Gene3D" id="3.40.390.10">
    <property type="entry name" value="Collagenase (Catalytic Domain)"/>
    <property type="match status" value="1"/>
</dbReference>
<dbReference type="GO" id="GO:0004222">
    <property type="term" value="F:metalloendopeptidase activity"/>
    <property type="evidence" value="ECO:0007669"/>
    <property type="project" value="InterPro"/>
</dbReference>
<keyword evidence="4 7" id="KW-0378">Hydrolase</keyword>
<dbReference type="EMBL" id="SOAW01000003">
    <property type="protein sequence ID" value="TDT29923.1"/>
    <property type="molecule type" value="Genomic_DNA"/>
</dbReference>
<proteinExistence type="inferred from homology"/>
<dbReference type="GO" id="GO:0005829">
    <property type="term" value="C:cytosol"/>
    <property type="evidence" value="ECO:0007669"/>
    <property type="project" value="TreeGrafter"/>
</dbReference>
<gene>
    <name evidence="10" type="ORF">CLV29_2946</name>
</gene>
<protein>
    <submittedName>
        <fullName evidence="10">Peptidyl-dipeptidase Dcp</fullName>
    </submittedName>
</protein>
<evidence type="ECO:0000256" key="3">
    <source>
        <dbReference type="ARBA" id="ARBA00022723"/>
    </source>
</evidence>
<evidence type="ECO:0000313" key="11">
    <source>
        <dbReference type="Proteomes" id="UP000295371"/>
    </source>
</evidence>
<keyword evidence="2 7" id="KW-0645">Protease</keyword>
<dbReference type="FunFam" id="3.40.390.10:FF:000009">
    <property type="entry name" value="Oligopeptidase A"/>
    <property type="match status" value="1"/>
</dbReference>
<feature type="domain" description="Peptidase M3A/M3B catalytic" evidence="9">
    <location>
        <begin position="254"/>
        <end position="702"/>
    </location>
</feature>
<dbReference type="GO" id="GO:0006508">
    <property type="term" value="P:proteolysis"/>
    <property type="evidence" value="ECO:0007669"/>
    <property type="project" value="UniProtKB-KW"/>
</dbReference>
<evidence type="ECO:0000256" key="5">
    <source>
        <dbReference type="ARBA" id="ARBA00022833"/>
    </source>
</evidence>
<dbReference type="PANTHER" id="PTHR43660:SF1">
    <property type="entry name" value="DIPEPTIDYL CARBOXYPEPTIDASE"/>
    <property type="match status" value="1"/>
</dbReference>
<dbReference type="AlphaFoldDB" id="A0A4R7J0W2"/>
<comment type="caution">
    <text evidence="10">The sequence shown here is derived from an EMBL/GenBank/DDBJ whole genome shotgun (WGS) entry which is preliminary data.</text>
</comment>
<dbReference type="Proteomes" id="UP000295371">
    <property type="component" value="Unassembled WGS sequence"/>
</dbReference>
<evidence type="ECO:0000256" key="4">
    <source>
        <dbReference type="ARBA" id="ARBA00022801"/>
    </source>
</evidence>
<evidence type="ECO:0000256" key="6">
    <source>
        <dbReference type="ARBA" id="ARBA00023049"/>
    </source>
</evidence>
<comment type="cofactor">
    <cofactor evidence="7">
        <name>Zn(2+)</name>
        <dbReference type="ChEBI" id="CHEBI:29105"/>
    </cofactor>
    <text evidence="7">Binds 1 zinc ion.</text>
</comment>
<keyword evidence="3 7" id="KW-0479">Metal-binding</keyword>
<feature type="compositionally biased region" description="Polar residues" evidence="8">
    <location>
        <begin position="1"/>
        <end position="23"/>
    </location>
</feature>
<name>A0A4R7J0W2_9ACTN</name>
<sequence>MPVMSSTQPAEPTSTAGQTSTADPGSIRAVIERSSLPHGLPDFAAISDDAFRPAFTQAIAEHLAEVDQIAADPEPPTFANTVEALELSGQKLARAGRIFSNLAISDANPQRDAIARDLAVALAEHTDTINLDPRLFSRIHSLYERRDELGLTETQLRLLDKQHRDAIRAGAGLDASAQEEMRTISARLAWLATKFPQNVLAEAYTAGVLITDEAELDGLSATAVAAARQAAVEAGHDQGWLIAMELPSSQSAVAELTDPAVRRRVFEASVTRCLHGEHDNRALITEIIALRARRAELLGYADAAAYEIAEQTAPSPAAVDELLTRLGAAAVRAGERELQQVQDYADSVSPGTVIAASDYTYWLERQRGSVTGVDLDRFEEYCELERVLTHGIFFAAGQLYGLQFVERDDLVGYHPDVRVWEVFDTAGDSIALFLGDFHARSSKRGGAWMSTFVDQSSVLAETPVVVNVLNLNKPEPGQPSLLSVDNLITLFHEFGHSVHGLLSSVEYPSQSGASVPPDFVEFPSQVNEMWAFHPEVLANYAVHHRTGEPISPELARAAREAVEVESAHSTIEYLAAAVLDLAWHRLGTEEIAAVEDVEAFEAAALATAGLAHPLIPPRYRSTYFNHIFGGQYAASYYSYIWSEVLAAETEQWFLANGGLQVESGRRFAESTLSRGDSVDPLAAHQRLIGRKPELGPLLRKRGLEPVA</sequence>
<evidence type="ECO:0000256" key="1">
    <source>
        <dbReference type="ARBA" id="ARBA00006040"/>
    </source>
</evidence>
<evidence type="ECO:0000256" key="7">
    <source>
        <dbReference type="RuleBase" id="RU003435"/>
    </source>
</evidence>
<dbReference type="Pfam" id="PF01432">
    <property type="entry name" value="Peptidase_M3"/>
    <property type="match status" value="1"/>
</dbReference>
<dbReference type="GO" id="GO:0046872">
    <property type="term" value="F:metal ion binding"/>
    <property type="evidence" value="ECO:0007669"/>
    <property type="project" value="UniProtKB-UniRule"/>
</dbReference>
<keyword evidence="11" id="KW-1185">Reference proteome</keyword>
<keyword evidence="5 7" id="KW-0862">Zinc</keyword>
<evidence type="ECO:0000256" key="8">
    <source>
        <dbReference type="SAM" id="MobiDB-lite"/>
    </source>
</evidence>
<dbReference type="Gene3D" id="1.10.1370.10">
    <property type="entry name" value="Neurolysin, domain 3"/>
    <property type="match status" value="1"/>
</dbReference>
<keyword evidence="6 7" id="KW-0482">Metalloprotease</keyword>
<reference evidence="10 11" key="1">
    <citation type="submission" date="2019-03" db="EMBL/GenBank/DDBJ databases">
        <title>Genomic Encyclopedia of Archaeal and Bacterial Type Strains, Phase II (KMG-II): from individual species to whole genera.</title>
        <authorList>
            <person name="Goeker M."/>
        </authorList>
    </citation>
    <scope>NUCLEOTIDE SEQUENCE [LARGE SCALE GENOMIC DNA]</scope>
    <source>
        <strain evidence="10 11">DSM 24323</strain>
    </source>
</reference>
<dbReference type="Gene3D" id="1.10.1370.40">
    <property type="match status" value="1"/>
</dbReference>
<feature type="region of interest" description="Disordered" evidence="8">
    <location>
        <begin position="1"/>
        <end position="25"/>
    </location>
</feature>
<evidence type="ECO:0000259" key="9">
    <source>
        <dbReference type="Pfam" id="PF01432"/>
    </source>
</evidence>
<dbReference type="InterPro" id="IPR001567">
    <property type="entry name" value="Pept_M3A_M3B_dom"/>
</dbReference>
<evidence type="ECO:0000313" key="10">
    <source>
        <dbReference type="EMBL" id="TDT29923.1"/>
    </source>
</evidence>
<comment type="similarity">
    <text evidence="1 7">Belongs to the peptidase M3 family.</text>
</comment>
<dbReference type="InterPro" id="IPR034005">
    <property type="entry name" value="M3A_DCP"/>
</dbReference>
<dbReference type="InterPro" id="IPR045090">
    <property type="entry name" value="Pept_M3A_M3B"/>
</dbReference>
<dbReference type="CDD" id="cd06456">
    <property type="entry name" value="M3A_DCP"/>
    <property type="match status" value="1"/>
</dbReference>
<accession>A0A4R7J0W2</accession>